<feature type="non-terminal residue" evidence="11">
    <location>
        <position position="1"/>
    </location>
</feature>
<comment type="similarity">
    <text evidence="2 9">Belongs to the glycosyl hydrolase 56 family.</text>
</comment>
<dbReference type="PRINTS" id="PR00846">
    <property type="entry name" value="GLHYDRLASE56"/>
</dbReference>
<evidence type="ECO:0000256" key="2">
    <source>
        <dbReference type="ARBA" id="ARBA00008871"/>
    </source>
</evidence>
<dbReference type="GO" id="GO:0004415">
    <property type="term" value="F:hyalurononglucosaminidase activity"/>
    <property type="evidence" value="ECO:0007669"/>
    <property type="project" value="UniProtKB-UniRule"/>
</dbReference>
<evidence type="ECO:0000256" key="3">
    <source>
        <dbReference type="ARBA" id="ARBA00022801"/>
    </source>
</evidence>
<dbReference type="PIRSF" id="PIRSF038193">
    <property type="entry name" value="Hyaluronidase"/>
    <property type="match status" value="1"/>
</dbReference>
<dbReference type="InterPro" id="IPR017853">
    <property type="entry name" value="GH"/>
</dbReference>
<dbReference type="Gene3D" id="3.20.20.70">
    <property type="entry name" value="Aldolase class I"/>
    <property type="match status" value="1"/>
</dbReference>
<evidence type="ECO:0000256" key="6">
    <source>
        <dbReference type="PIRSR" id="PIRSR038193-1"/>
    </source>
</evidence>
<keyword evidence="5 9" id="KW-0326">Glycosidase</keyword>
<dbReference type="PANTHER" id="PTHR11769:SF19">
    <property type="entry name" value="HYALURONIDASE-3"/>
    <property type="match status" value="1"/>
</dbReference>
<feature type="chain" id="PRO_5001875253" description="Hyaluronidase" evidence="10">
    <location>
        <begin position="18"/>
        <end position="381"/>
    </location>
</feature>
<dbReference type="GO" id="GO:0005975">
    <property type="term" value="P:carbohydrate metabolic process"/>
    <property type="evidence" value="ECO:0007669"/>
    <property type="project" value="InterPro"/>
</dbReference>
<organism evidence="11 12">
    <name type="scientific">Calypte anna</name>
    <name type="common">Anna's hummingbird</name>
    <name type="synonym">Archilochus anna</name>
    <dbReference type="NCBI Taxonomy" id="9244"/>
    <lineage>
        <taxon>Eukaryota</taxon>
        <taxon>Metazoa</taxon>
        <taxon>Chordata</taxon>
        <taxon>Craniata</taxon>
        <taxon>Vertebrata</taxon>
        <taxon>Euteleostomi</taxon>
        <taxon>Archelosauria</taxon>
        <taxon>Archosauria</taxon>
        <taxon>Dinosauria</taxon>
        <taxon>Saurischia</taxon>
        <taxon>Theropoda</taxon>
        <taxon>Coelurosauria</taxon>
        <taxon>Aves</taxon>
        <taxon>Neognathae</taxon>
        <taxon>Neoaves</taxon>
        <taxon>Strisores</taxon>
        <taxon>Apodiformes</taxon>
        <taxon>Trochilidae</taxon>
        <taxon>Calypte</taxon>
    </lineage>
</organism>
<comment type="catalytic activity">
    <reaction evidence="1 9">
        <text>Random hydrolysis of (1-&gt;4)-linkages between N-acetyl-beta-D-glucosamine and D-glucuronate residues in hyaluronate.</text>
        <dbReference type="EC" id="3.2.1.35"/>
    </reaction>
</comment>
<dbReference type="Proteomes" id="UP000054308">
    <property type="component" value="Unassembled WGS sequence"/>
</dbReference>
<gene>
    <name evidence="11" type="ORF">N300_10021</name>
</gene>
<dbReference type="GO" id="GO:0030214">
    <property type="term" value="P:hyaluronan catabolic process"/>
    <property type="evidence" value="ECO:0007669"/>
    <property type="project" value="TreeGrafter"/>
</dbReference>
<feature type="disulfide bond" evidence="8">
    <location>
        <begin position="353"/>
        <end position="364"/>
    </location>
</feature>
<keyword evidence="12" id="KW-1185">Reference proteome</keyword>
<keyword evidence="3 9" id="KW-0378">Hydrolase</keyword>
<dbReference type="FunFam" id="3.20.20.70:FF:000065">
    <property type="entry name" value="Hyaluronidase"/>
    <property type="match status" value="1"/>
</dbReference>
<evidence type="ECO:0000256" key="8">
    <source>
        <dbReference type="PIRSR" id="PIRSR038193-3"/>
    </source>
</evidence>
<feature type="disulfide bond" evidence="8">
    <location>
        <begin position="39"/>
        <end position="328"/>
    </location>
</feature>
<evidence type="ECO:0000256" key="10">
    <source>
        <dbReference type="SAM" id="SignalP"/>
    </source>
</evidence>
<dbReference type="SUPFAM" id="SSF51445">
    <property type="entry name" value="(Trans)glycosidases"/>
    <property type="match status" value="1"/>
</dbReference>
<feature type="signal peptide" evidence="10">
    <location>
        <begin position="1"/>
        <end position="17"/>
    </location>
</feature>
<feature type="disulfide bond" evidence="8">
    <location>
        <begin position="202"/>
        <end position="217"/>
    </location>
</feature>
<dbReference type="Pfam" id="PF01630">
    <property type="entry name" value="Glyco_hydro_56"/>
    <property type="match status" value="1"/>
</dbReference>
<dbReference type="InterPro" id="IPR018155">
    <property type="entry name" value="Hyaluronidase"/>
</dbReference>
<feature type="non-terminal residue" evidence="11">
    <location>
        <position position="381"/>
    </location>
</feature>
<dbReference type="STRING" id="9244.A0A091IZD2"/>
<dbReference type="InterPro" id="IPR013785">
    <property type="entry name" value="Aldolase_TIM"/>
</dbReference>
<proteinExistence type="inferred from homology"/>
<keyword evidence="10" id="KW-0732">Signal</keyword>
<keyword evidence="4 8" id="KW-1015">Disulfide bond</keyword>
<dbReference type="AlphaFoldDB" id="A0A091IZD2"/>
<evidence type="ECO:0000256" key="5">
    <source>
        <dbReference type="ARBA" id="ARBA00023295"/>
    </source>
</evidence>
<evidence type="ECO:0000256" key="1">
    <source>
        <dbReference type="ARBA" id="ARBA00000251"/>
    </source>
</evidence>
<dbReference type="PANTHER" id="PTHR11769">
    <property type="entry name" value="HYALURONIDASE"/>
    <property type="match status" value="1"/>
</dbReference>
<dbReference type="EMBL" id="KL218426">
    <property type="protein sequence ID" value="KFP04901.1"/>
    <property type="molecule type" value="Genomic_DNA"/>
</dbReference>
<sequence>LALWACLALGMASKESPAPGPLAGGQPFAVVWNIPTSRCQRRFGVELPLGDYGIVENQDGHFIGQNITIFYKNKFGLYPYLTRQGIPLNGGIPQRVPLSAHLARVAGDIRLLLQPTFRGLAVVDWEEWRPLWAQNWGAKRIYRAASEQWVQDRHSLMPTQRRLQLAQWEFEQAAQVLMEETLLLGRTLHPKGLWGFYRFPDCLNGNWAKEANYTGQCRPAEVQRNNQLGWLWAASAALYPSIYLPPALPPALRRRYVHHRLREALRVAAFGTGGLLPVVAYSRLSFRRSPQFLELADLVHTIGESAALGAAGLVLWGDMSYSHSADSCASLRHYLVSILGPYVANVTAAARECSYRQCHGHGRCVRRQPHDLGSLLHLSTS</sequence>
<feature type="glycosylation site" description="N-linked (GlcNAc...) asparagine" evidence="7">
    <location>
        <position position="345"/>
    </location>
</feature>
<feature type="active site" description="Proton donor" evidence="6">
    <location>
        <position position="126"/>
    </location>
</feature>
<evidence type="ECO:0000313" key="11">
    <source>
        <dbReference type="EMBL" id="KFP04901.1"/>
    </source>
</evidence>
<evidence type="ECO:0000313" key="12">
    <source>
        <dbReference type="Proteomes" id="UP000054308"/>
    </source>
</evidence>
<name>A0A091IZD2_CALAN</name>
<dbReference type="GO" id="GO:0001669">
    <property type="term" value="C:acrosomal vesicle"/>
    <property type="evidence" value="ECO:0007669"/>
    <property type="project" value="TreeGrafter"/>
</dbReference>
<reference evidence="11 12" key="1">
    <citation type="submission" date="2014-04" db="EMBL/GenBank/DDBJ databases">
        <title>Genome evolution of avian class.</title>
        <authorList>
            <person name="Zhang G."/>
            <person name="Li C."/>
        </authorList>
    </citation>
    <scope>NUCLEOTIDE SEQUENCE [LARGE SCALE GENOMIC DNA]</scope>
    <source>
        <strain evidence="11">BGI_N300</strain>
    </source>
</reference>
<evidence type="ECO:0000256" key="4">
    <source>
        <dbReference type="ARBA" id="ARBA00023157"/>
    </source>
</evidence>
<accession>A0A091IZD2</accession>
<dbReference type="EC" id="3.2.1.35" evidence="9"/>
<evidence type="ECO:0000256" key="7">
    <source>
        <dbReference type="PIRSR" id="PIRSR038193-2"/>
    </source>
</evidence>
<protein>
    <recommendedName>
        <fullName evidence="9">Hyaluronidase</fullName>
        <ecNumber evidence="9">3.2.1.35</ecNumber>
    </recommendedName>
</protein>
<evidence type="ECO:0000256" key="9">
    <source>
        <dbReference type="RuleBase" id="RU610713"/>
    </source>
</evidence>